<feature type="region of interest" description="Disordered" evidence="1">
    <location>
        <begin position="1"/>
        <end position="20"/>
    </location>
</feature>
<name>A0AAN9YKA0_9PEZI</name>
<evidence type="ECO:0000313" key="2">
    <source>
        <dbReference type="EMBL" id="KAK7747246.1"/>
    </source>
</evidence>
<dbReference type="InterPro" id="IPR046341">
    <property type="entry name" value="SET_dom_sf"/>
</dbReference>
<keyword evidence="3" id="KW-1185">Reference proteome</keyword>
<dbReference type="PANTHER" id="PTHR47332:SF4">
    <property type="entry name" value="SET DOMAIN-CONTAINING PROTEIN 5"/>
    <property type="match status" value="1"/>
</dbReference>
<protein>
    <submittedName>
        <fullName evidence="2">Uncharacterized protein</fullName>
    </submittedName>
</protein>
<reference evidence="2 3" key="1">
    <citation type="journal article" date="2023" name="PLoS ONE">
        <title>Cytospora paraplurivora sp. nov. isolated from orchards with fruit tree decline syndrome in Ontario, Canada.</title>
        <authorList>
            <person name="Ilyukhin E."/>
            <person name="Nguyen H.D.T."/>
            <person name="Castle A.J."/>
            <person name="Ellouze W."/>
        </authorList>
    </citation>
    <scope>NUCLEOTIDE SEQUENCE [LARGE SCALE GENOMIC DNA]</scope>
    <source>
        <strain evidence="2 3">FDS-564</strain>
    </source>
</reference>
<sequence length="281" mass="31955">MAAQVSATPSNRRNNQTNHSAGLVRVRPAGAMGKGLFALRDIARGTRIVDESPLFVVYDQPRHGDMSEEAFERDVSVFCETAQELSAEKLHKLDQLHYDASYDTADDKDRVMDWYHAQGVTDEKGLKTTAPEWVRMKREKTVDSGEQIFVQYFDSPCLPRDQRQNKAKGFGFICYIEKDPFGPAYVPNSPDQALRDVEELIGLLKHPSINLRNSTLRNAYRAGFKITLENGDVQKATEYAQRDLELTIYMVGTDDTDYLHGDDKDGQLGYWFRQLENMGDM</sequence>
<gene>
    <name evidence="2" type="ORF">SLS53_001499</name>
</gene>
<dbReference type="InterPro" id="IPR053185">
    <property type="entry name" value="SET_domain_protein"/>
</dbReference>
<dbReference type="PANTHER" id="PTHR47332">
    <property type="entry name" value="SET DOMAIN-CONTAINING PROTEIN 5"/>
    <property type="match status" value="1"/>
</dbReference>
<dbReference type="EMBL" id="JAJSPL020000004">
    <property type="protein sequence ID" value="KAK7747246.1"/>
    <property type="molecule type" value="Genomic_DNA"/>
</dbReference>
<accession>A0AAN9YKA0</accession>
<comment type="caution">
    <text evidence="2">The sequence shown here is derived from an EMBL/GenBank/DDBJ whole genome shotgun (WGS) entry which is preliminary data.</text>
</comment>
<proteinExistence type="predicted"/>
<dbReference type="Proteomes" id="UP001320245">
    <property type="component" value="Unassembled WGS sequence"/>
</dbReference>
<dbReference type="AlphaFoldDB" id="A0AAN9YKA0"/>
<dbReference type="SUPFAM" id="SSF82199">
    <property type="entry name" value="SET domain"/>
    <property type="match status" value="1"/>
</dbReference>
<evidence type="ECO:0000256" key="1">
    <source>
        <dbReference type="SAM" id="MobiDB-lite"/>
    </source>
</evidence>
<evidence type="ECO:0000313" key="3">
    <source>
        <dbReference type="Proteomes" id="UP001320245"/>
    </source>
</evidence>
<organism evidence="2 3">
    <name type="scientific">Cytospora paraplurivora</name>
    <dbReference type="NCBI Taxonomy" id="2898453"/>
    <lineage>
        <taxon>Eukaryota</taxon>
        <taxon>Fungi</taxon>
        <taxon>Dikarya</taxon>
        <taxon>Ascomycota</taxon>
        <taxon>Pezizomycotina</taxon>
        <taxon>Sordariomycetes</taxon>
        <taxon>Sordariomycetidae</taxon>
        <taxon>Diaporthales</taxon>
        <taxon>Cytosporaceae</taxon>
        <taxon>Cytospora</taxon>
    </lineage>
</organism>